<dbReference type="Pfam" id="PF01522">
    <property type="entry name" value="Polysacc_deac_1"/>
    <property type="match status" value="1"/>
</dbReference>
<accession>M0CEM6</accession>
<dbReference type="InterPro" id="IPR051398">
    <property type="entry name" value="Polysacch_Deacetylase"/>
</dbReference>
<dbReference type="Gene3D" id="3.20.20.370">
    <property type="entry name" value="Glycoside hydrolase/deacetylase"/>
    <property type="match status" value="1"/>
</dbReference>
<dbReference type="Proteomes" id="UP000011657">
    <property type="component" value="Unassembled WGS sequence"/>
</dbReference>
<feature type="domain" description="NodB homology" evidence="4">
    <location>
        <begin position="72"/>
        <end position="140"/>
    </location>
</feature>
<evidence type="ECO:0000256" key="1">
    <source>
        <dbReference type="ARBA" id="ARBA00004613"/>
    </source>
</evidence>
<evidence type="ECO:0000259" key="4">
    <source>
        <dbReference type="Pfam" id="PF01522"/>
    </source>
</evidence>
<sequence length="352" mass="39154">MADFSQTGRRTVLRGGAALGAGIIAGCLDFTTLESDDTESSAANASDENGSNDVDTEDDAEEWSEWSENGALTFIYDDGPVQDLELALPAHEKYDAPASVGIVSDWIESDDERWMDFDDVETLSDAGWEIASHTATHVAISSFELVADVSSGDSRIYPEGRGQHGFMLGNPIEVTDGEKLVQRTVIDSGTDDVGKYIELDRPINDSFIAGETVERYPETFVREELEESKQVLSEFQPTTFLAPHDVIDDYHLDIVREYYDGVFNVNPDTLINDVPFDSFDTNRSYFAERVDRDSVYEDLEQIAEAGLYGMVGAHTHFEEVTQDRIEETLEWCDELSIDVITFEDAISRASAE</sequence>
<comment type="caution">
    <text evidence="5">The sequence shown here is derived from an EMBL/GenBank/DDBJ whole genome shotgun (WGS) entry which is preliminary data.</text>
</comment>
<protein>
    <recommendedName>
        <fullName evidence="4">NodB homology domain-containing protein</fullName>
    </recommendedName>
</protein>
<dbReference type="RefSeq" id="WP_008893374.1">
    <property type="nucleotide sequence ID" value="NZ_AOIS01000018.1"/>
</dbReference>
<name>M0CEM6_9EURY</name>
<dbReference type="InterPro" id="IPR006311">
    <property type="entry name" value="TAT_signal"/>
</dbReference>
<evidence type="ECO:0000256" key="3">
    <source>
        <dbReference type="SAM" id="MobiDB-lite"/>
    </source>
</evidence>
<dbReference type="EMBL" id="AOIS01000018">
    <property type="protein sequence ID" value="ELZ21716.1"/>
    <property type="molecule type" value="Genomic_DNA"/>
</dbReference>
<dbReference type="GO" id="GO:0016810">
    <property type="term" value="F:hydrolase activity, acting on carbon-nitrogen (but not peptide) bonds"/>
    <property type="evidence" value="ECO:0007669"/>
    <property type="project" value="InterPro"/>
</dbReference>
<dbReference type="GO" id="GO:0005975">
    <property type="term" value="P:carbohydrate metabolic process"/>
    <property type="evidence" value="ECO:0007669"/>
    <property type="project" value="InterPro"/>
</dbReference>
<comment type="subcellular location">
    <subcellularLocation>
        <location evidence="1">Secreted</location>
    </subcellularLocation>
</comment>
<proteinExistence type="predicted"/>
<feature type="region of interest" description="Disordered" evidence="3">
    <location>
        <begin position="38"/>
        <end position="63"/>
    </location>
</feature>
<evidence type="ECO:0000256" key="2">
    <source>
        <dbReference type="ARBA" id="ARBA00022729"/>
    </source>
</evidence>
<reference evidence="5 6" key="1">
    <citation type="journal article" date="2014" name="PLoS Genet.">
        <title>Phylogenetically driven sequencing of extremely halophilic archaea reveals strategies for static and dynamic osmo-response.</title>
        <authorList>
            <person name="Becker E.A."/>
            <person name="Seitzer P.M."/>
            <person name="Tritt A."/>
            <person name="Larsen D."/>
            <person name="Krusor M."/>
            <person name="Yao A.I."/>
            <person name="Wu D."/>
            <person name="Madern D."/>
            <person name="Eisen J.A."/>
            <person name="Darling A.E."/>
            <person name="Facciotti M.T."/>
        </authorList>
    </citation>
    <scope>NUCLEOTIDE SEQUENCE [LARGE SCALE GENOMIC DNA]</scope>
    <source>
        <strain evidence="5 6">JCM 13891</strain>
    </source>
</reference>
<feature type="compositionally biased region" description="Acidic residues" evidence="3">
    <location>
        <begin position="54"/>
        <end position="63"/>
    </location>
</feature>
<dbReference type="SUPFAM" id="SSF88713">
    <property type="entry name" value="Glycoside hydrolase/deacetylase"/>
    <property type="match status" value="1"/>
</dbReference>
<dbReference type="PROSITE" id="PS51318">
    <property type="entry name" value="TAT"/>
    <property type="match status" value="1"/>
</dbReference>
<evidence type="ECO:0000313" key="6">
    <source>
        <dbReference type="Proteomes" id="UP000011657"/>
    </source>
</evidence>
<keyword evidence="6" id="KW-1185">Reference proteome</keyword>
<dbReference type="PANTHER" id="PTHR34216">
    <property type="match status" value="1"/>
</dbReference>
<gene>
    <name evidence="5" type="ORF">C477_05219</name>
</gene>
<dbReference type="AlphaFoldDB" id="M0CEM6"/>
<dbReference type="InterPro" id="IPR011330">
    <property type="entry name" value="Glyco_hydro/deAcase_b/a-brl"/>
</dbReference>
<dbReference type="InterPro" id="IPR002509">
    <property type="entry name" value="NODB_dom"/>
</dbReference>
<dbReference type="eggNOG" id="arCOG09161">
    <property type="taxonomic scope" value="Archaea"/>
</dbReference>
<evidence type="ECO:0000313" key="5">
    <source>
        <dbReference type="EMBL" id="ELZ21716.1"/>
    </source>
</evidence>
<dbReference type="PATRIC" id="fig|1227488.3.peg.1032"/>
<dbReference type="PANTHER" id="PTHR34216:SF3">
    <property type="entry name" value="POLY-BETA-1,6-N-ACETYL-D-GLUCOSAMINE N-DEACETYLASE"/>
    <property type="match status" value="1"/>
</dbReference>
<organism evidence="5 6">
    <name type="scientific">Haloterrigena salina JCM 13891</name>
    <dbReference type="NCBI Taxonomy" id="1227488"/>
    <lineage>
        <taxon>Archaea</taxon>
        <taxon>Methanobacteriati</taxon>
        <taxon>Methanobacteriota</taxon>
        <taxon>Stenosarchaea group</taxon>
        <taxon>Halobacteria</taxon>
        <taxon>Halobacteriales</taxon>
        <taxon>Natrialbaceae</taxon>
        <taxon>Haloterrigena</taxon>
    </lineage>
</organism>
<feature type="compositionally biased region" description="Polar residues" evidence="3">
    <location>
        <begin position="40"/>
        <end position="53"/>
    </location>
</feature>
<keyword evidence="2" id="KW-0732">Signal</keyword>
<dbReference type="OrthoDB" id="186535at2157"/>
<dbReference type="GO" id="GO:0005576">
    <property type="term" value="C:extracellular region"/>
    <property type="evidence" value="ECO:0007669"/>
    <property type="project" value="UniProtKB-SubCell"/>
</dbReference>